<dbReference type="Gene3D" id="3.30.470.30">
    <property type="entry name" value="DNA ligase/mRNA capping enzyme"/>
    <property type="match status" value="1"/>
</dbReference>
<evidence type="ECO:0000256" key="5">
    <source>
        <dbReference type="ARBA" id="ARBA00023204"/>
    </source>
</evidence>
<dbReference type="SUPFAM" id="SSF47781">
    <property type="entry name" value="RuvA domain 2-like"/>
    <property type="match status" value="1"/>
</dbReference>
<dbReference type="Gene3D" id="2.40.50.140">
    <property type="entry name" value="Nucleic acid-binding proteins"/>
    <property type="match status" value="1"/>
</dbReference>
<dbReference type="GO" id="GO:0006260">
    <property type="term" value="P:DNA replication"/>
    <property type="evidence" value="ECO:0007669"/>
    <property type="project" value="UniProtKB-KW"/>
</dbReference>
<evidence type="ECO:0000313" key="11">
    <source>
        <dbReference type="Proteomes" id="UP000288983"/>
    </source>
</evidence>
<dbReference type="Gene3D" id="1.10.150.20">
    <property type="entry name" value="5' to 3' exonuclease, C-terminal subdomain"/>
    <property type="match status" value="1"/>
</dbReference>
<keyword evidence="1 7" id="KW-0436">Ligase</keyword>
<evidence type="ECO:0000256" key="7">
    <source>
        <dbReference type="HAMAP-Rule" id="MF_01587"/>
    </source>
</evidence>
<dbReference type="Proteomes" id="UP000288983">
    <property type="component" value="Unassembled WGS sequence"/>
</dbReference>
<proteinExistence type="inferred from homology"/>
<dbReference type="SUPFAM" id="SSF50249">
    <property type="entry name" value="Nucleic acid-binding proteins"/>
    <property type="match status" value="1"/>
</dbReference>
<dbReference type="SMART" id="SM00532">
    <property type="entry name" value="LIGANc"/>
    <property type="match status" value="1"/>
</dbReference>
<keyword evidence="5 7" id="KW-0234">DNA repair</keyword>
<name>A0A443ZZ88_9PSED</name>
<keyword evidence="2 7" id="KW-0235">DNA replication</keyword>
<feature type="signal peptide" evidence="8">
    <location>
        <begin position="1"/>
        <end position="20"/>
    </location>
</feature>
<evidence type="ECO:0000313" key="10">
    <source>
        <dbReference type="EMBL" id="RWU26484.1"/>
    </source>
</evidence>
<dbReference type="InterPro" id="IPR050326">
    <property type="entry name" value="NAD_dep_DNA_ligaseB"/>
</dbReference>
<dbReference type="EC" id="6.5.1.2" evidence="7"/>
<evidence type="ECO:0000256" key="2">
    <source>
        <dbReference type="ARBA" id="ARBA00022705"/>
    </source>
</evidence>
<protein>
    <recommendedName>
        <fullName evidence="7">DNA ligase B</fullName>
        <ecNumber evidence="7">6.5.1.2</ecNumber>
    </recommendedName>
    <alternativeName>
        <fullName evidence="7">Polydeoxyribonucleotide synthase [NAD(+)] B</fullName>
    </alternativeName>
</protein>
<keyword evidence="8" id="KW-0732">Signal</keyword>
<organism evidence="10 11">
    <name type="scientific">Pseudomonas alkylphenolica</name>
    <dbReference type="NCBI Taxonomy" id="237609"/>
    <lineage>
        <taxon>Bacteria</taxon>
        <taxon>Pseudomonadati</taxon>
        <taxon>Pseudomonadota</taxon>
        <taxon>Gammaproteobacteria</taxon>
        <taxon>Pseudomonadales</taxon>
        <taxon>Pseudomonadaceae</taxon>
        <taxon>Pseudomonas</taxon>
    </lineage>
</organism>
<dbReference type="InterPro" id="IPR020923">
    <property type="entry name" value="DNA_ligase_B"/>
</dbReference>
<evidence type="ECO:0000256" key="4">
    <source>
        <dbReference type="ARBA" id="ARBA00023027"/>
    </source>
</evidence>
<dbReference type="PANTHER" id="PTHR47810:SF1">
    <property type="entry name" value="DNA LIGASE B"/>
    <property type="match status" value="1"/>
</dbReference>
<dbReference type="HAMAP" id="MF_01587">
    <property type="entry name" value="DNA_ligase_B"/>
    <property type="match status" value="1"/>
</dbReference>
<dbReference type="Pfam" id="PF03120">
    <property type="entry name" value="OB_DNA_ligase"/>
    <property type="match status" value="1"/>
</dbReference>
<dbReference type="InterPro" id="IPR013839">
    <property type="entry name" value="DNAligase_adenylation"/>
</dbReference>
<comment type="similarity">
    <text evidence="7">Belongs to the NAD-dependent DNA ligase family. LigB subfamily.</text>
</comment>
<reference evidence="10 11" key="1">
    <citation type="submission" date="2018-06" db="EMBL/GenBank/DDBJ databases">
        <title>Bacteria isolated from soil of Wuhan.</title>
        <authorList>
            <person name="Wei X."/>
            <person name="Chunhua H."/>
        </authorList>
    </citation>
    <scope>NUCLEOTIDE SEQUENCE [LARGE SCALE GENOMIC DNA]</scope>
    <source>
        <strain evidence="11">xwS2</strain>
    </source>
</reference>
<dbReference type="GO" id="GO:0006281">
    <property type="term" value="P:DNA repair"/>
    <property type="evidence" value="ECO:0007669"/>
    <property type="project" value="UniProtKB-KW"/>
</dbReference>
<dbReference type="InterPro" id="IPR010994">
    <property type="entry name" value="RuvA_2-like"/>
</dbReference>
<evidence type="ECO:0000256" key="8">
    <source>
        <dbReference type="SAM" id="SignalP"/>
    </source>
</evidence>
<dbReference type="GO" id="GO:0003911">
    <property type="term" value="F:DNA ligase (NAD+) activity"/>
    <property type="evidence" value="ECO:0007669"/>
    <property type="project" value="UniProtKB-UniRule"/>
</dbReference>
<comment type="function">
    <text evidence="7">Catalyzes the formation of phosphodiester linkages between 5'-phosphoryl and 3'-hydroxyl groups in double-stranded DNA using NAD as a coenzyme and as the energy source for the reaction.</text>
</comment>
<gene>
    <name evidence="7" type="primary">ligB</name>
    <name evidence="10" type="ORF">DM813_01280</name>
</gene>
<keyword evidence="4 7" id="KW-0520">NAD</keyword>
<evidence type="ECO:0000256" key="1">
    <source>
        <dbReference type="ARBA" id="ARBA00022598"/>
    </source>
</evidence>
<dbReference type="EMBL" id="QJRG01000033">
    <property type="protein sequence ID" value="RWU26484.1"/>
    <property type="molecule type" value="Genomic_DNA"/>
</dbReference>
<accession>A0A443ZZ88</accession>
<dbReference type="AlphaFoldDB" id="A0A443ZZ88"/>
<comment type="catalytic activity">
    <reaction evidence="6 7">
        <text>NAD(+) + (deoxyribonucleotide)n-3'-hydroxyl + 5'-phospho-(deoxyribonucleotide)m = (deoxyribonucleotide)n+m + AMP + beta-nicotinamide D-nucleotide.</text>
        <dbReference type="EC" id="6.5.1.2"/>
    </reaction>
</comment>
<sequence>MLLKLLASLLATAYLSTAQAETCPAWSVERAQREIKQLGETVSRWDAHYHGQGISLVPDELYDQSRQRLTHLQACFDHKRIDTPLASARGPVAHPVPHTGVLKLADEHAVARWMQGKQHIWVQPKVDGVAVSLVYREGRLQQLLSRGDGTHGHDWSRHIPSLGGITRELPQPLDLTLQGELYWRLDAHVQSTAGGLGARGTVAGLMARNQLSSAQGAGIGLFVWDWPAGPNTQAERLAKLSALGFADSERYSVAINSPAEAAHWRQHWYGTALPFATDGVILRQDSRPPAERWRANAPYWIAAWKHPLSQVLAEVRQVHFKVGRTGKITPVVQLQPVALDDRRITHVSLGSVARWQALDIRPGDHVTISLAGLTIPRLENVVHRSTVRQQVQTPKQGQFHALSCWQPSPGCEEQFIARLTWLSGKQGLDLPRMGAAVWRNLMQAGLVNSLSDWLALTSEQLQPLPGFNTASAEQLMQRVDLARTRSFQQWLRALGVPAPRNLDLRSNWPTLAAMTAAQWSGEPGIGANRAKQLEAFFTHPQLAAVAEQLGVQGIEGFHNAG</sequence>
<dbReference type="OrthoDB" id="9759736at2"/>
<feature type="chain" id="PRO_5019229906" description="DNA ligase B" evidence="8">
    <location>
        <begin position="21"/>
        <end position="561"/>
    </location>
</feature>
<dbReference type="PANTHER" id="PTHR47810">
    <property type="entry name" value="DNA LIGASE"/>
    <property type="match status" value="1"/>
</dbReference>
<evidence type="ECO:0000259" key="9">
    <source>
        <dbReference type="SMART" id="SM00532"/>
    </source>
</evidence>
<keyword evidence="3 7" id="KW-0227">DNA damage</keyword>
<dbReference type="Pfam" id="PF01653">
    <property type="entry name" value="DNA_ligase_aden"/>
    <property type="match status" value="1"/>
</dbReference>
<dbReference type="NCBIfam" id="NF005987">
    <property type="entry name" value="PRK08097.1"/>
    <property type="match status" value="1"/>
</dbReference>
<dbReference type="InterPro" id="IPR012340">
    <property type="entry name" value="NA-bd_OB-fold"/>
</dbReference>
<evidence type="ECO:0000256" key="3">
    <source>
        <dbReference type="ARBA" id="ARBA00022763"/>
    </source>
</evidence>
<dbReference type="Gene3D" id="1.10.287.610">
    <property type="entry name" value="Helix hairpin bin"/>
    <property type="match status" value="1"/>
</dbReference>
<dbReference type="SUPFAM" id="SSF56091">
    <property type="entry name" value="DNA ligase/mRNA capping enzyme, catalytic domain"/>
    <property type="match status" value="1"/>
</dbReference>
<dbReference type="InterPro" id="IPR033136">
    <property type="entry name" value="DNA_ligase_CS"/>
</dbReference>
<evidence type="ECO:0000256" key="6">
    <source>
        <dbReference type="ARBA" id="ARBA00034005"/>
    </source>
</evidence>
<dbReference type="PROSITE" id="PS01056">
    <property type="entry name" value="DNA_LIGASE_N2"/>
    <property type="match status" value="1"/>
</dbReference>
<dbReference type="InterPro" id="IPR013840">
    <property type="entry name" value="DNAligase_N"/>
</dbReference>
<dbReference type="RefSeq" id="WP_128321617.1">
    <property type="nucleotide sequence ID" value="NZ_QJRG01000033.1"/>
</dbReference>
<dbReference type="InterPro" id="IPR004150">
    <property type="entry name" value="NAD_DNA_ligase_OB"/>
</dbReference>
<comment type="caution">
    <text evidence="10">The sequence shown here is derived from an EMBL/GenBank/DDBJ whole genome shotgun (WGS) entry which is preliminary data.</text>
</comment>
<feature type="active site" description="N6-AMP-lysine intermediate" evidence="7">
    <location>
        <position position="125"/>
    </location>
</feature>
<feature type="domain" description="NAD-dependent DNA ligase N-terminal" evidence="9">
    <location>
        <begin position="30"/>
        <end position="427"/>
    </location>
</feature>